<sequence>MSRTSIKQSIKNLLVNVPGVTSVYTNQPKLIQDSDCPVITISLDKTHEKGVNGHRRHQFYTVYLYIQSIDYNPDEMVSEKAFDDLLDAIDNALRSDYTLGGTVLQSAWDYIDTEFFPPVATSNSTGICMRAIKTFEIKTEIIA</sequence>
<reference evidence="1 2" key="1">
    <citation type="submission" date="2022-12" db="EMBL/GenBank/DDBJ databases">
        <title>Draft genome sequence of Paenibacillus sp. dW9.</title>
        <authorList>
            <person name="Choi E.-W."/>
            <person name="Kim D.-U."/>
        </authorList>
    </citation>
    <scope>NUCLEOTIDE SEQUENCE [LARGE SCALE GENOMIC DNA]</scope>
    <source>
        <strain evidence="2">dW9</strain>
    </source>
</reference>
<dbReference type="EMBL" id="JAQAGZ010000004">
    <property type="protein sequence ID" value="MCZ8512405.1"/>
    <property type="molecule type" value="Genomic_DNA"/>
</dbReference>
<evidence type="ECO:0000313" key="2">
    <source>
        <dbReference type="Proteomes" id="UP001527882"/>
    </source>
</evidence>
<evidence type="ECO:0008006" key="3">
    <source>
        <dbReference type="Google" id="ProtNLM"/>
    </source>
</evidence>
<dbReference type="Proteomes" id="UP001527882">
    <property type="component" value="Unassembled WGS sequence"/>
</dbReference>
<dbReference type="RefSeq" id="WP_269880828.1">
    <property type="nucleotide sequence ID" value="NZ_JAQAGZ010000004.1"/>
</dbReference>
<keyword evidence="2" id="KW-1185">Reference proteome</keyword>
<evidence type="ECO:0000313" key="1">
    <source>
        <dbReference type="EMBL" id="MCZ8512405.1"/>
    </source>
</evidence>
<name>A0ABT4Q6B1_9BACL</name>
<accession>A0ABT4Q6B1</accession>
<protein>
    <recommendedName>
        <fullName evidence="3">DUF3168 domain-containing protein</fullName>
    </recommendedName>
</protein>
<proteinExistence type="predicted"/>
<gene>
    <name evidence="1" type="ORF">O9H85_08155</name>
</gene>
<organism evidence="1 2">
    <name type="scientific">Paenibacillus gyeongsangnamensis</name>
    <dbReference type="NCBI Taxonomy" id="3388067"/>
    <lineage>
        <taxon>Bacteria</taxon>
        <taxon>Bacillati</taxon>
        <taxon>Bacillota</taxon>
        <taxon>Bacilli</taxon>
        <taxon>Bacillales</taxon>
        <taxon>Paenibacillaceae</taxon>
        <taxon>Paenibacillus</taxon>
    </lineage>
</organism>
<comment type="caution">
    <text evidence="1">The sequence shown here is derived from an EMBL/GenBank/DDBJ whole genome shotgun (WGS) entry which is preliminary data.</text>
</comment>